<gene>
    <name evidence="2" type="primary">RIK</name>
    <name evidence="2" type="ORF">SNEC2469_LOCUS11714</name>
</gene>
<reference evidence="2" key="1">
    <citation type="submission" date="2021-02" db="EMBL/GenBank/DDBJ databases">
        <authorList>
            <person name="Dougan E. K."/>
            <person name="Rhodes N."/>
            <person name="Thang M."/>
            <person name="Chan C."/>
        </authorList>
    </citation>
    <scope>NUCLEOTIDE SEQUENCE</scope>
</reference>
<feature type="region of interest" description="Disordered" evidence="1">
    <location>
        <begin position="30"/>
        <end position="211"/>
    </location>
</feature>
<feature type="compositionally biased region" description="Polar residues" evidence="1">
    <location>
        <begin position="40"/>
        <end position="57"/>
    </location>
</feature>
<accession>A0A812R9Q6</accession>
<name>A0A812R9Q6_9DINO</name>
<comment type="caution">
    <text evidence="2">The sequence shown here is derived from an EMBL/GenBank/DDBJ whole genome shotgun (WGS) entry which is preliminary data.</text>
</comment>
<dbReference type="AlphaFoldDB" id="A0A812R9Q6"/>
<protein>
    <submittedName>
        <fullName evidence="2">RIK protein</fullName>
    </submittedName>
</protein>
<evidence type="ECO:0000313" key="3">
    <source>
        <dbReference type="Proteomes" id="UP000601435"/>
    </source>
</evidence>
<dbReference type="Proteomes" id="UP000601435">
    <property type="component" value="Unassembled WGS sequence"/>
</dbReference>
<sequence>MCGMKPFQLVDDAELARRLRLLDEVFDSLDEKESMAPTCGKQSRPASSCRRPTSSGRYSEVTPMARSGPTWKTRRRLEAKRDELRKPNAPANRTPASGRTAARASVKVLARPTASNRVPPLKGLQATGATAQHPVLSESKGQAYQNLEDFRERRSRSTASEEMSSDPRSEVGRDAGSSPRSLSESKASPGRAIVDDSDTNTVYTDDEFEDD</sequence>
<evidence type="ECO:0000256" key="1">
    <source>
        <dbReference type="SAM" id="MobiDB-lite"/>
    </source>
</evidence>
<proteinExistence type="predicted"/>
<dbReference type="EMBL" id="CAJNJA010018598">
    <property type="protein sequence ID" value="CAE7426870.1"/>
    <property type="molecule type" value="Genomic_DNA"/>
</dbReference>
<organism evidence="2 3">
    <name type="scientific">Symbiodinium necroappetens</name>
    <dbReference type="NCBI Taxonomy" id="1628268"/>
    <lineage>
        <taxon>Eukaryota</taxon>
        <taxon>Sar</taxon>
        <taxon>Alveolata</taxon>
        <taxon>Dinophyceae</taxon>
        <taxon>Suessiales</taxon>
        <taxon>Symbiodiniaceae</taxon>
        <taxon>Symbiodinium</taxon>
    </lineage>
</organism>
<keyword evidence="3" id="KW-1185">Reference proteome</keyword>
<evidence type="ECO:0000313" key="2">
    <source>
        <dbReference type="EMBL" id="CAE7426870.1"/>
    </source>
</evidence>